<dbReference type="Proteomes" id="UP001240639">
    <property type="component" value="Unassembled WGS sequence"/>
</dbReference>
<gene>
    <name evidence="2" type="ORF">Q9K02_10480</name>
</gene>
<feature type="compositionally biased region" description="Polar residues" evidence="1">
    <location>
        <begin position="51"/>
        <end position="61"/>
    </location>
</feature>
<protein>
    <submittedName>
        <fullName evidence="2">Uncharacterized protein</fullName>
    </submittedName>
</protein>
<dbReference type="EMBL" id="JAVAIM010000001">
    <property type="protein sequence ID" value="MDP4575562.1"/>
    <property type="molecule type" value="Genomic_DNA"/>
</dbReference>
<accession>A0ABT9HR15</accession>
<feature type="region of interest" description="Disordered" evidence="1">
    <location>
        <begin position="1"/>
        <end position="61"/>
    </location>
</feature>
<evidence type="ECO:0000256" key="1">
    <source>
        <dbReference type="SAM" id="MobiDB-lite"/>
    </source>
</evidence>
<reference evidence="2 3" key="1">
    <citation type="submission" date="2023-08" db="EMBL/GenBank/DDBJ databases">
        <title>genomic of G39.</title>
        <authorList>
            <person name="Wang Y."/>
        </authorList>
    </citation>
    <scope>NUCLEOTIDE SEQUENCE [LARGE SCALE GENOMIC DNA]</scope>
    <source>
        <strain evidence="2 3">G39</strain>
    </source>
</reference>
<evidence type="ECO:0000313" key="3">
    <source>
        <dbReference type="Proteomes" id="UP001240639"/>
    </source>
</evidence>
<feature type="compositionally biased region" description="Basic and acidic residues" evidence="1">
    <location>
        <begin position="26"/>
        <end position="38"/>
    </location>
</feature>
<comment type="caution">
    <text evidence="2">The sequence shown here is derived from an EMBL/GenBank/DDBJ whole genome shotgun (WGS) entry which is preliminary data.</text>
</comment>
<keyword evidence="3" id="KW-1185">Reference proteome</keyword>
<name>A0ABT9HR15_9SPHN</name>
<sequence length="61" mass="6549">MSNPENDPTKPTPNSEKFKPQNVQDPLKDRAPTEKRGAPGDTEGYDVAHGSQPTTKSTPSA</sequence>
<organism evidence="2 3">
    <name type="scientific">Qipengyuania profundimaris</name>
    <dbReference type="NCBI Taxonomy" id="3067652"/>
    <lineage>
        <taxon>Bacteria</taxon>
        <taxon>Pseudomonadati</taxon>
        <taxon>Pseudomonadota</taxon>
        <taxon>Alphaproteobacteria</taxon>
        <taxon>Sphingomonadales</taxon>
        <taxon>Erythrobacteraceae</taxon>
        <taxon>Qipengyuania</taxon>
    </lineage>
</organism>
<evidence type="ECO:0000313" key="2">
    <source>
        <dbReference type="EMBL" id="MDP4575562.1"/>
    </source>
</evidence>
<dbReference type="RefSeq" id="WP_305932843.1">
    <property type="nucleotide sequence ID" value="NZ_JAVAIM010000001.1"/>
</dbReference>
<proteinExistence type="predicted"/>